<feature type="transmembrane region" description="Helical" evidence="2">
    <location>
        <begin position="50"/>
        <end position="70"/>
    </location>
</feature>
<organism evidence="3 4">
    <name type="scientific">Blastococcus mobilis</name>
    <dbReference type="NCBI Taxonomy" id="1938746"/>
    <lineage>
        <taxon>Bacteria</taxon>
        <taxon>Bacillati</taxon>
        <taxon>Actinomycetota</taxon>
        <taxon>Actinomycetes</taxon>
        <taxon>Geodermatophilales</taxon>
        <taxon>Geodermatophilaceae</taxon>
        <taxon>Blastococcus</taxon>
    </lineage>
</organism>
<feature type="region of interest" description="Disordered" evidence="1">
    <location>
        <begin position="278"/>
        <end position="318"/>
    </location>
</feature>
<dbReference type="EMBL" id="FZNO01000024">
    <property type="protein sequence ID" value="SNR77473.1"/>
    <property type="molecule type" value="Genomic_DNA"/>
</dbReference>
<name>A0A238Z3M5_9ACTN</name>
<accession>A0A238Z3M5</accession>
<dbReference type="PANTHER" id="PTHR32309:SF31">
    <property type="entry name" value="CAPSULAR EXOPOLYSACCHARIDE FAMILY"/>
    <property type="match status" value="1"/>
</dbReference>
<dbReference type="Proteomes" id="UP000198403">
    <property type="component" value="Unassembled WGS sequence"/>
</dbReference>
<dbReference type="PANTHER" id="PTHR32309">
    <property type="entry name" value="TYROSINE-PROTEIN KINASE"/>
    <property type="match status" value="1"/>
</dbReference>
<feature type="region of interest" description="Disordered" evidence="1">
    <location>
        <begin position="1"/>
        <end position="41"/>
    </location>
</feature>
<sequence length="318" mass="33521">MAEAPQPGPDRIPAAATSTEARTDGGGEPGQEPSAGRHAASGHHLTRAQWLRLALLAMVITLLGGIVGYVGSSLLPEQYAARAELHYNLAEAKPNELLREDRTLNTQLVVLRSRTILGPVASMNGLTAEELGSKVTALVVEGSEIIQVEVRDSSSARSQQLLEDITARYLARANTTEESPDRESVESQLREVRDSLSTPGLSTERAEVLALREASLLGQLEGFRLAEQDPVNLLTPPYSVSEPVSPRPRFAAATGALTALLLAAAAVALLARRWMGSARTTDPVTSPAPPEAVPRRGRGGARGASVAAPVAADRTASL</sequence>
<evidence type="ECO:0000313" key="3">
    <source>
        <dbReference type="EMBL" id="SNR77473.1"/>
    </source>
</evidence>
<keyword evidence="4" id="KW-1185">Reference proteome</keyword>
<evidence type="ECO:0000313" key="4">
    <source>
        <dbReference type="Proteomes" id="UP000198403"/>
    </source>
</evidence>
<feature type="region of interest" description="Disordered" evidence="1">
    <location>
        <begin position="173"/>
        <end position="198"/>
    </location>
</feature>
<feature type="compositionally biased region" description="Basic and acidic residues" evidence="1">
    <location>
        <begin position="179"/>
        <end position="194"/>
    </location>
</feature>
<evidence type="ECO:0008006" key="5">
    <source>
        <dbReference type="Google" id="ProtNLM"/>
    </source>
</evidence>
<evidence type="ECO:0000256" key="1">
    <source>
        <dbReference type="SAM" id="MobiDB-lite"/>
    </source>
</evidence>
<reference evidence="3 4" key="1">
    <citation type="submission" date="2017-06" db="EMBL/GenBank/DDBJ databases">
        <authorList>
            <person name="Kim H.J."/>
            <person name="Triplett B.A."/>
        </authorList>
    </citation>
    <scope>NUCLEOTIDE SEQUENCE [LARGE SCALE GENOMIC DNA]</scope>
    <source>
        <strain evidence="3 4">DSM 44272</strain>
    </source>
</reference>
<feature type="transmembrane region" description="Helical" evidence="2">
    <location>
        <begin position="250"/>
        <end position="271"/>
    </location>
</feature>
<feature type="compositionally biased region" description="Pro residues" evidence="1">
    <location>
        <begin position="1"/>
        <end position="10"/>
    </location>
</feature>
<keyword evidence="2" id="KW-0472">Membrane</keyword>
<evidence type="ECO:0000256" key="2">
    <source>
        <dbReference type="SAM" id="Phobius"/>
    </source>
</evidence>
<proteinExistence type="predicted"/>
<protein>
    <recommendedName>
        <fullName evidence="5">Capsular polysaccharide biosynthesis protein</fullName>
    </recommendedName>
</protein>
<feature type="compositionally biased region" description="Low complexity" evidence="1">
    <location>
        <begin position="303"/>
        <end position="312"/>
    </location>
</feature>
<keyword evidence="2" id="KW-1133">Transmembrane helix</keyword>
<keyword evidence="2" id="KW-0812">Transmembrane</keyword>
<dbReference type="InterPro" id="IPR050445">
    <property type="entry name" value="Bact_polysacc_biosynth/exp"/>
</dbReference>
<dbReference type="AlphaFoldDB" id="A0A238Z3M5"/>
<gene>
    <name evidence="3" type="ORF">SAMN06272737_12452</name>
</gene>